<feature type="domain" description="Nucleotidyl transferase" evidence="1">
    <location>
        <begin position="49"/>
        <end position="271"/>
    </location>
</feature>
<dbReference type="CDD" id="cd04181">
    <property type="entry name" value="NTP_transferase"/>
    <property type="match status" value="1"/>
</dbReference>
<reference evidence="3" key="1">
    <citation type="submission" date="2017-09" db="EMBL/GenBank/DDBJ databases">
        <title>Depth-based differentiation of microbial function through sediment-hosted aquifers and enrichment of novel symbionts in the deep terrestrial subsurface.</title>
        <authorList>
            <person name="Probst A.J."/>
            <person name="Ladd B."/>
            <person name="Jarett J.K."/>
            <person name="Geller-Mcgrath D.E."/>
            <person name="Sieber C.M.K."/>
            <person name="Emerson J.B."/>
            <person name="Anantharaman K."/>
            <person name="Thomas B.C."/>
            <person name="Malmstrom R."/>
            <person name="Stieglmeier M."/>
            <person name="Klingl A."/>
            <person name="Woyke T."/>
            <person name="Ryan C.M."/>
            <person name="Banfield J.F."/>
        </authorList>
    </citation>
    <scope>NUCLEOTIDE SEQUENCE [LARGE SCALE GENOMIC DNA]</scope>
</reference>
<evidence type="ECO:0000313" key="2">
    <source>
        <dbReference type="EMBL" id="PIS06578.1"/>
    </source>
</evidence>
<accession>A0A2M6R7K0</accession>
<name>A0A2M6R7K0_9BACT</name>
<dbReference type="Proteomes" id="UP000231162">
    <property type="component" value="Unassembled WGS sequence"/>
</dbReference>
<gene>
    <name evidence="2" type="ORF">COT79_03910</name>
</gene>
<evidence type="ECO:0000313" key="3">
    <source>
        <dbReference type="Proteomes" id="UP000231162"/>
    </source>
</evidence>
<dbReference type="EMBL" id="PEZX01000048">
    <property type="protein sequence ID" value="PIS06578.1"/>
    <property type="molecule type" value="Genomic_DNA"/>
</dbReference>
<dbReference type="AlphaFoldDB" id="A0A2M6R7K0"/>
<dbReference type="PANTHER" id="PTHR22572">
    <property type="entry name" value="SUGAR-1-PHOSPHATE GUANYL TRANSFERASE"/>
    <property type="match status" value="1"/>
</dbReference>
<protein>
    <recommendedName>
        <fullName evidence="1">Nucleotidyl transferase domain-containing protein</fullName>
    </recommendedName>
</protein>
<dbReference type="Pfam" id="PF00483">
    <property type="entry name" value="NTP_transferase"/>
    <property type="match status" value="1"/>
</dbReference>
<sequence length="277" mass="30651">MERKRLTITLRNDVIAHVDATIDGATIRNRSHAIESLLIQSLPPTITQAVILAGGPGITMRPLTYELPKAMIPVKGHPILEYTIKLLRTYNIKDIIICIGHLGETIQKYFGDGLRFDVSITYSQETKRLGTGGALRSVHKQIGDKPVLVIYGDNLIDINLRDMIDFHEHSGAQMTTALTTVSQAGDWGVVGLRGKNVVSFTSKPHTEGFSKLINTGVFAVEPSVIAQLPKKEFSMLEKDCIPQLVQDGSIAGYTFDGLWFDIATPELYETALTYWKK</sequence>
<dbReference type="SUPFAM" id="SSF53448">
    <property type="entry name" value="Nucleotide-diphospho-sugar transferases"/>
    <property type="match status" value="1"/>
</dbReference>
<comment type="caution">
    <text evidence="2">The sequence shown here is derived from an EMBL/GenBank/DDBJ whole genome shotgun (WGS) entry which is preliminary data.</text>
</comment>
<proteinExistence type="predicted"/>
<organism evidence="2 3">
    <name type="scientific">Candidatus Berkelbacteria bacterium CG10_big_fil_rev_8_21_14_0_10_43_14</name>
    <dbReference type="NCBI Taxonomy" id="1974515"/>
    <lineage>
        <taxon>Bacteria</taxon>
        <taxon>Candidatus Berkelbacteria</taxon>
    </lineage>
</organism>
<dbReference type="InterPro" id="IPR029044">
    <property type="entry name" value="Nucleotide-diphossugar_trans"/>
</dbReference>
<dbReference type="InterPro" id="IPR050486">
    <property type="entry name" value="Mannose-1P_guanyltransferase"/>
</dbReference>
<dbReference type="Gene3D" id="3.90.550.10">
    <property type="entry name" value="Spore Coat Polysaccharide Biosynthesis Protein SpsA, Chain A"/>
    <property type="match status" value="1"/>
</dbReference>
<dbReference type="InterPro" id="IPR005835">
    <property type="entry name" value="NTP_transferase_dom"/>
</dbReference>
<evidence type="ECO:0000259" key="1">
    <source>
        <dbReference type="Pfam" id="PF00483"/>
    </source>
</evidence>